<keyword evidence="9 13" id="KW-0663">Pyridoxal phosphate</keyword>
<dbReference type="InterPro" id="IPR005787">
    <property type="entry name" value="Thr_deHydtase_biosynth"/>
</dbReference>
<evidence type="ECO:0000256" key="11">
    <source>
        <dbReference type="ARBA" id="ARBA00023304"/>
    </source>
</evidence>
<dbReference type="EC" id="4.3.1.19" evidence="13"/>
<evidence type="ECO:0000313" key="16">
    <source>
        <dbReference type="Proteomes" id="UP000007564"/>
    </source>
</evidence>
<sequence>MSDTATAPTTAEPRTAPPARADLLAHYARKTLSAPVYDVALETPLQAAPRLSRQLDCRVLLKREDLQPVFSFKIRGAYNRVAQLSAEERRRGVIAASAGNHAQGLALAAARLGIPALIVMPRTAPELKIDGVLAHGAQVALHGDAFPAALTHAQALAEREGRVFIPPYDDPDVIAGQGTVGMEILRQHPGRLDAIFVPVGGGSLIAGVAAYVKHVRPEIRIIGVEPVDSNCLQAALAAGRRVVLDRVGTFADGVAVAQIGHHNFEICRDHVDEVICVTNDEICAAIKDIYDDTRSITEPAGALAVAGLRKYAERGEAAGRTLVAIDSGANINFDRLRHVAERAALGEQREALIAVTIPERPGSFKAFCAALGPRQITEFNYRYHPGDEAQIFVGVRTHPEHDRRDALLAGLRGQGFAVQDLSDDELAKLHVRHMVGGRANQIDDEQVFRFEFPERPGALFDFLSKLGGRWNITMFHYRNHGSADGRVVAGLQVPADERHLVPQALTRIGYPFRDETANPSYRLFIR</sequence>
<gene>
    <name evidence="13 15" type="primary">ilvA</name>
    <name evidence="15" type="ORF">BN112_2191</name>
</gene>
<comment type="subunit">
    <text evidence="5 13">Homotetramer.</text>
</comment>
<dbReference type="InterPro" id="IPR036052">
    <property type="entry name" value="TrpB-like_PALP_sf"/>
</dbReference>
<dbReference type="GO" id="GO:0009097">
    <property type="term" value="P:isoleucine biosynthetic process"/>
    <property type="evidence" value="ECO:0007669"/>
    <property type="project" value="UniProtKB-UniRule"/>
</dbReference>
<dbReference type="PROSITE" id="PS00165">
    <property type="entry name" value="DEHYDRATASE_SER_THR"/>
    <property type="match status" value="1"/>
</dbReference>
<comment type="similarity">
    <text evidence="4 13">Belongs to the serine/threonine dehydratase family.</text>
</comment>
<keyword evidence="6 13" id="KW-0028">Amino-acid biosynthesis</keyword>
<accession>A0A0C6P3U2</accession>
<dbReference type="InterPro" id="IPR001926">
    <property type="entry name" value="TrpB-like_PALP"/>
</dbReference>
<dbReference type="PROSITE" id="PS51672">
    <property type="entry name" value="ACT_LIKE"/>
    <property type="match status" value="2"/>
</dbReference>
<dbReference type="InterPro" id="IPR000634">
    <property type="entry name" value="Ser/Thr_deHydtase_PyrdxlP-BS"/>
</dbReference>
<comment type="function">
    <text evidence="12 13">Catalyzes the anaerobic formation of alpha-ketobutyrate and ammonia from threonine in a two-step reaction. The first step involved a dehydration of threonine and a production of enamine intermediates (aminocrotonate), which tautomerizes to its imine form (iminobutyrate). Both intermediates are unstable and short-lived. The second step is the nonenzymatic hydrolysis of the enamine/imine intermediates to form 2-ketobutyrate and free ammonia. In the low water environment of the cell, the second step is accelerated by RidA.</text>
</comment>
<dbReference type="Gene3D" id="3.40.50.1100">
    <property type="match status" value="2"/>
</dbReference>
<evidence type="ECO:0000259" key="14">
    <source>
        <dbReference type="PROSITE" id="PS51672"/>
    </source>
</evidence>
<evidence type="ECO:0000256" key="3">
    <source>
        <dbReference type="ARBA" id="ARBA00004810"/>
    </source>
</evidence>
<comment type="pathway">
    <text evidence="3 13">Amino-acid biosynthesis; L-isoleucine biosynthesis; 2-oxobutanoate from L-threonine: step 1/1.</text>
</comment>
<dbReference type="HOGENOM" id="CLU_021152_6_2_4"/>
<dbReference type="InterPro" id="IPR038110">
    <property type="entry name" value="TD_ACT-like_sf"/>
</dbReference>
<dbReference type="Pfam" id="PF00585">
    <property type="entry name" value="Thr_dehydrat_C"/>
    <property type="match status" value="2"/>
</dbReference>
<keyword evidence="10 13" id="KW-0456">Lyase</keyword>
<evidence type="ECO:0000256" key="12">
    <source>
        <dbReference type="ARBA" id="ARBA00025527"/>
    </source>
</evidence>
<evidence type="ECO:0000256" key="13">
    <source>
        <dbReference type="RuleBase" id="RU362012"/>
    </source>
</evidence>
<dbReference type="KEGG" id="bbh:BN112_2191"/>
<keyword evidence="7 13" id="KW-0412">Isoleucine biosynthesis</keyword>
<dbReference type="UniPathway" id="UPA00047">
    <property type="reaction ID" value="UER00054"/>
</dbReference>
<dbReference type="PANTHER" id="PTHR48078">
    <property type="entry name" value="THREONINE DEHYDRATASE, MITOCHONDRIAL-RELATED"/>
    <property type="match status" value="1"/>
</dbReference>
<evidence type="ECO:0000256" key="6">
    <source>
        <dbReference type="ARBA" id="ARBA00022605"/>
    </source>
</evidence>
<dbReference type="Proteomes" id="UP000007564">
    <property type="component" value="Chromosome"/>
</dbReference>
<dbReference type="GO" id="GO:0006567">
    <property type="term" value="P:L-threonine catabolic process"/>
    <property type="evidence" value="ECO:0007669"/>
    <property type="project" value="TreeGrafter"/>
</dbReference>
<feature type="domain" description="ACT-like" evidence="14">
    <location>
        <begin position="351"/>
        <end position="423"/>
    </location>
</feature>
<dbReference type="CDD" id="cd01562">
    <property type="entry name" value="Thr-dehyd"/>
    <property type="match status" value="1"/>
</dbReference>
<keyword evidence="8" id="KW-0677">Repeat</keyword>
<dbReference type="Pfam" id="PF00291">
    <property type="entry name" value="PALP"/>
    <property type="match status" value="1"/>
</dbReference>
<dbReference type="PANTHER" id="PTHR48078:SF11">
    <property type="entry name" value="THREONINE DEHYDRATASE, MITOCHONDRIAL"/>
    <property type="match status" value="1"/>
</dbReference>
<dbReference type="CDD" id="cd04906">
    <property type="entry name" value="ACT_ThrD-I_1"/>
    <property type="match status" value="1"/>
</dbReference>
<evidence type="ECO:0000256" key="7">
    <source>
        <dbReference type="ARBA" id="ARBA00022624"/>
    </source>
</evidence>
<dbReference type="NCBIfam" id="TIGR01124">
    <property type="entry name" value="ilvA_2Cterm"/>
    <property type="match status" value="1"/>
</dbReference>
<keyword evidence="11 13" id="KW-0100">Branched-chain amino acid biosynthesis</keyword>
<evidence type="ECO:0000313" key="15">
    <source>
        <dbReference type="EMBL" id="CCJ54108.1"/>
    </source>
</evidence>
<evidence type="ECO:0000256" key="8">
    <source>
        <dbReference type="ARBA" id="ARBA00022737"/>
    </source>
</evidence>
<evidence type="ECO:0000256" key="2">
    <source>
        <dbReference type="ARBA" id="ARBA00001933"/>
    </source>
</evidence>
<dbReference type="GeneID" id="56480058"/>
<evidence type="ECO:0000256" key="4">
    <source>
        <dbReference type="ARBA" id="ARBA00010869"/>
    </source>
</evidence>
<dbReference type="Gene3D" id="3.40.1020.10">
    <property type="entry name" value="Biosynthetic Threonine Deaminase, Domain 3"/>
    <property type="match status" value="1"/>
</dbReference>
<dbReference type="FunFam" id="3.40.50.1100:FF:000008">
    <property type="entry name" value="L-threonine dehydratase"/>
    <property type="match status" value="1"/>
</dbReference>
<evidence type="ECO:0000256" key="5">
    <source>
        <dbReference type="ARBA" id="ARBA00011881"/>
    </source>
</evidence>
<dbReference type="RefSeq" id="WP_003809190.1">
    <property type="nucleotide sequence ID" value="NC_019382.1"/>
</dbReference>
<reference evidence="15 16" key="1">
    <citation type="journal article" date="2012" name="BMC Genomics">
        <title>Comparative genomics of the classical Bordetella subspecies: the evolution and exchange of virulence-associated diversity amongst closely related pathogens.</title>
        <authorList>
            <person name="Park J."/>
            <person name="Zhang Y."/>
            <person name="Buboltz A.M."/>
            <person name="Zhang X."/>
            <person name="Schuster S.C."/>
            <person name="Ahuja U."/>
            <person name="Liu M."/>
            <person name="Miller J.F."/>
            <person name="Sebaihia M."/>
            <person name="Bentley S.D."/>
            <person name="Parkhill J."/>
            <person name="Harvill E.T."/>
        </authorList>
    </citation>
    <scope>NUCLEOTIDE SEQUENCE [LARGE SCALE GENOMIC DNA]</scope>
    <source>
        <strain evidence="15 16">253</strain>
    </source>
</reference>
<dbReference type="GO" id="GO:0030170">
    <property type="term" value="F:pyridoxal phosphate binding"/>
    <property type="evidence" value="ECO:0007669"/>
    <property type="project" value="InterPro"/>
</dbReference>
<evidence type="ECO:0000256" key="10">
    <source>
        <dbReference type="ARBA" id="ARBA00023239"/>
    </source>
</evidence>
<evidence type="ECO:0000256" key="1">
    <source>
        <dbReference type="ARBA" id="ARBA00001274"/>
    </source>
</evidence>
<organism evidence="15 16">
    <name type="scientific">Bordetella bronchiseptica 253</name>
    <dbReference type="NCBI Taxonomy" id="568707"/>
    <lineage>
        <taxon>Bacteria</taxon>
        <taxon>Pseudomonadati</taxon>
        <taxon>Pseudomonadota</taxon>
        <taxon>Betaproteobacteria</taxon>
        <taxon>Burkholderiales</taxon>
        <taxon>Alcaligenaceae</taxon>
        <taxon>Bordetella</taxon>
    </lineage>
</organism>
<dbReference type="NCBIfam" id="NF009130">
    <property type="entry name" value="PRK12483.1"/>
    <property type="match status" value="1"/>
</dbReference>
<dbReference type="InterPro" id="IPR001721">
    <property type="entry name" value="TD_ACT-like"/>
</dbReference>
<dbReference type="NCBIfam" id="NF006674">
    <property type="entry name" value="PRK09224.1"/>
    <property type="match status" value="1"/>
</dbReference>
<dbReference type="GO" id="GO:0006565">
    <property type="term" value="P:L-serine catabolic process"/>
    <property type="evidence" value="ECO:0007669"/>
    <property type="project" value="TreeGrafter"/>
</dbReference>
<proteinExistence type="inferred from homology"/>
<dbReference type="AlphaFoldDB" id="A0A0C6P3U2"/>
<name>A0A0C6P3U2_BORBO</name>
<feature type="domain" description="ACT-like" evidence="14">
    <location>
        <begin position="446"/>
        <end position="517"/>
    </location>
</feature>
<dbReference type="OrthoDB" id="9811476at2"/>
<dbReference type="EMBL" id="HE965806">
    <property type="protein sequence ID" value="CCJ54108.1"/>
    <property type="molecule type" value="Genomic_DNA"/>
</dbReference>
<dbReference type="GO" id="GO:0004794">
    <property type="term" value="F:threonine deaminase activity"/>
    <property type="evidence" value="ECO:0007669"/>
    <property type="project" value="UniProtKB-UniRule"/>
</dbReference>
<dbReference type="CDD" id="cd04907">
    <property type="entry name" value="ACT_ThrD-I_2"/>
    <property type="match status" value="1"/>
</dbReference>
<protein>
    <recommendedName>
        <fullName evidence="13">L-threonine dehydratase</fullName>
        <ecNumber evidence="13">4.3.1.19</ecNumber>
    </recommendedName>
    <alternativeName>
        <fullName evidence="13">Threonine deaminase</fullName>
    </alternativeName>
</protein>
<comment type="catalytic activity">
    <reaction evidence="1 13">
        <text>L-threonine = 2-oxobutanoate + NH4(+)</text>
        <dbReference type="Rhea" id="RHEA:22108"/>
        <dbReference type="ChEBI" id="CHEBI:16763"/>
        <dbReference type="ChEBI" id="CHEBI:28938"/>
        <dbReference type="ChEBI" id="CHEBI:57926"/>
        <dbReference type="EC" id="4.3.1.19"/>
    </reaction>
</comment>
<dbReference type="SUPFAM" id="SSF53686">
    <property type="entry name" value="Tryptophan synthase beta subunit-like PLP-dependent enzymes"/>
    <property type="match status" value="1"/>
</dbReference>
<dbReference type="InterPro" id="IPR050147">
    <property type="entry name" value="Ser/Thr_Dehydratase"/>
</dbReference>
<comment type="cofactor">
    <cofactor evidence="2 13">
        <name>pyridoxal 5'-phosphate</name>
        <dbReference type="ChEBI" id="CHEBI:597326"/>
    </cofactor>
</comment>
<dbReference type="SUPFAM" id="SSF55021">
    <property type="entry name" value="ACT-like"/>
    <property type="match status" value="2"/>
</dbReference>
<dbReference type="FunFam" id="3.40.1020.10:FF:000001">
    <property type="entry name" value="L-threonine dehydratase"/>
    <property type="match status" value="1"/>
</dbReference>
<dbReference type="GO" id="GO:0003941">
    <property type="term" value="F:L-serine ammonia-lyase activity"/>
    <property type="evidence" value="ECO:0007669"/>
    <property type="project" value="TreeGrafter"/>
</dbReference>
<evidence type="ECO:0000256" key="9">
    <source>
        <dbReference type="ARBA" id="ARBA00022898"/>
    </source>
</evidence>
<dbReference type="InterPro" id="IPR045865">
    <property type="entry name" value="ACT-like_dom_sf"/>
</dbReference>